<comment type="caution">
    <text evidence="1">The sequence shown here is derived from an EMBL/GenBank/DDBJ whole genome shotgun (WGS) entry which is preliminary data.</text>
</comment>
<reference evidence="1" key="2">
    <citation type="submission" date="2020-06" db="EMBL/GenBank/DDBJ databases">
        <title>Helianthus annuus Genome sequencing and assembly Release 2.</title>
        <authorList>
            <person name="Gouzy J."/>
            <person name="Langlade N."/>
            <person name="Munos S."/>
        </authorList>
    </citation>
    <scope>NUCLEOTIDE SEQUENCE</scope>
    <source>
        <tissue evidence="1">Leaves</tissue>
    </source>
</reference>
<keyword evidence="2" id="KW-1185">Reference proteome</keyword>
<accession>A0A9K3HD38</accession>
<name>A0A9K3HD38_HELAN</name>
<dbReference type="AlphaFoldDB" id="A0A9K3HD38"/>
<evidence type="ECO:0000313" key="1">
    <source>
        <dbReference type="EMBL" id="KAF5775915.1"/>
    </source>
</evidence>
<gene>
    <name evidence="1" type="ORF">HanXRQr2_Chr13g0617371</name>
</gene>
<reference evidence="1" key="1">
    <citation type="journal article" date="2017" name="Nature">
        <title>The sunflower genome provides insights into oil metabolism, flowering and Asterid evolution.</title>
        <authorList>
            <person name="Badouin H."/>
            <person name="Gouzy J."/>
            <person name="Grassa C.J."/>
            <person name="Murat F."/>
            <person name="Staton S.E."/>
            <person name="Cottret L."/>
            <person name="Lelandais-Briere C."/>
            <person name="Owens G.L."/>
            <person name="Carrere S."/>
            <person name="Mayjonade B."/>
            <person name="Legrand L."/>
            <person name="Gill N."/>
            <person name="Kane N.C."/>
            <person name="Bowers J.E."/>
            <person name="Hubner S."/>
            <person name="Bellec A."/>
            <person name="Berard A."/>
            <person name="Berges H."/>
            <person name="Blanchet N."/>
            <person name="Boniface M.C."/>
            <person name="Brunel D."/>
            <person name="Catrice O."/>
            <person name="Chaidir N."/>
            <person name="Claudel C."/>
            <person name="Donnadieu C."/>
            <person name="Faraut T."/>
            <person name="Fievet G."/>
            <person name="Helmstetter N."/>
            <person name="King M."/>
            <person name="Knapp S.J."/>
            <person name="Lai Z."/>
            <person name="Le Paslier M.C."/>
            <person name="Lippi Y."/>
            <person name="Lorenzon L."/>
            <person name="Mandel J.R."/>
            <person name="Marage G."/>
            <person name="Marchand G."/>
            <person name="Marquand E."/>
            <person name="Bret-Mestries E."/>
            <person name="Morien E."/>
            <person name="Nambeesan S."/>
            <person name="Nguyen T."/>
            <person name="Pegot-Espagnet P."/>
            <person name="Pouilly N."/>
            <person name="Raftis F."/>
            <person name="Sallet E."/>
            <person name="Schiex T."/>
            <person name="Thomas J."/>
            <person name="Vandecasteele C."/>
            <person name="Vares D."/>
            <person name="Vear F."/>
            <person name="Vautrin S."/>
            <person name="Crespi M."/>
            <person name="Mangin B."/>
            <person name="Burke J.M."/>
            <person name="Salse J."/>
            <person name="Munos S."/>
            <person name="Vincourt P."/>
            <person name="Rieseberg L.H."/>
            <person name="Langlade N.B."/>
        </authorList>
    </citation>
    <scope>NUCLEOTIDE SEQUENCE</scope>
    <source>
        <tissue evidence="1">Leaves</tissue>
    </source>
</reference>
<organism evidence="1 2">
    <name type="scientific">Helianthus annuus</name>
    <name type="common">Common sunflower</name>
    <dbReference type="NCBI Taxonomy" id="4232"/>
    <lineage>
        <taxon>Eukaryota</taxon>
        <taxon>Viridiplantae</taxon>
        <taxon>Streptophyta</taxon>
        <taxon>Embryophyta</taxon>
        <taxon>Tracheophyta</taxon>
        <taxon>Spermatophyta</taxon>
        <taxon>Magnoliopsida</taxon>
        <taxon>eudicotyledons</taxon>
        <taxon>Gunneridae</taxon>
        <taxon>Pentapetalae</taxon>
        <taxon>asterids</taxon>
        <taxon>campanulids</taxon>
        <taxon>Asterales</taxon>
        <taxon>Asteraceae</taxon>
        <taxon>Asteroideae</taxon>
        <taxon>Heliantheae alliance</taxon>
        <taxon>Heliantheae</taxon>
        <taxon>Helianthus</taxon>
    </lineage>
</organism>
<evidence type="ECO:0000313" key="2">
    <source>
        <dbReference type="Proteomes" id="UP000215914"/>
    </source>
</evidence>
<dbReference type="Gramene" id="mRNA:HanXRQr2_Chr13g0617371">
    <property type="protein sequence ID" value="CDS:HanXRQr2_Chr13g0617371.1"/>
    <property type="gene ID" value="HanXRQr2_Chr13g0617371"/>
</dbReference>
<dbReference type="Proteomes" id="UP000215914">
    <property type="component" value="Unassembled WGS sequence"/>
</dbReference>
<sequence length="77" mass="8501">MGTITKFCLDGSSCNNLLINFSFSPSRPTTSDSSKEVSFRLLLLFGLSSLTIKPRSDFRFSSCCNWVVILSNLGDNL</sequence>
<protein>
    <submittedName>
        <fullName evidence="1">Uncharacterized protein</fullName>
    </submittedName>
</protein>
<dbReference type="EMBL" id="MNCJ02000328">
    <property type="protein sequence ID" value="KAF5775915.1"/>
    <property type="molecule type" value="Genomic_DNA"/>
</dbReference>
<proteinExistence type="predicted"/>